<organism evidence="2 3">
    <name type="scientific">Clonostachys solani</name>
    <dbReference type="NCBI Taxonomy" id="160281"/>
    <lineage>
        <taxon>Eukaryota</taxon>
        <taxon>Fungi</taxon>
        <taxon>Dikarya</taxon>
        <taxon>Ascomycota</taxon>
        <taxon>Pezizomycotina</taxon>
        <taxon>Sordariomycetes</taxon>
        <taxon>Hypocreomycetidae</taxon>
        <taxon>Hypocreales</taxon>
        <taxon>Bionectriaceae</taxon>
        <taxon>Clonostachys</taxon>
    </lineage>
</organism>
<dbReference type="InterPro" id="IPR050452">
    <property type="entry name" value="Metacaspase"/>
</dbReference>
<evidence type="ECO:0000313" key="2">
    <source>
        <dbReference type="EMBL" id="CAH0045136.1"/>
    </source>
</evidence>
<dbReference type="Proteomes" id="UP000775872">
    <property type="component" value="Unassembled WGS sequence"/>
</dbReference>
<dbReference type="PANTHER" id="PTHR48104">
    <property type="entry name" value="METACASPASE-4"/>
    <property type="match status" value="1"/>
</dbReference>
<keyword evidence="3" id="KW-1185">Reference proteome</keyword>
<dbReference type="Gene3D" id="3.40.50.1460">
    <property type="match status" value="1"/>
</dbReference>
<dbReference type="OrthoDB" id="3223806at2759"/>
<reference evidence="3" key="1">
    <citation type="submission" date="2019-06" db="EMBL/GenBank/DDBJ databases">
        <authorList>
            <person name="Broberg M."/>
        </authorList>
    </citation>
    <scope>NUCLEOTIDE SEQUENCE [LARGE SCALE GENOMIC DNA]</scope>
</reference>
<dbReference type="GO" id="GO:0006508">
    <property type="term" value="P:proteolysis"/>
    <property type="evidence" value="ECO:0007669"/>
    <property type="project" value="TreeGrafter"/>
</dbReference>
<dbReference type="GO" id="GO:0005737">
    <property type="term" value="C:cytoplasm"/>
    <property type="evidence" value="ECO:0007669"/>
    <property type="project" value="TreeGrafter"/>
</dbReference>
<gene>
    <name evidence="2" type="ORF">CSOL1703_00010881</name>
</gene>
<dbReference type="PANTHER" id="PTHR48104:SF30">
    <property type="entry name" value="METACASPASE-1"/>
    <property type="match status" value="1"/>
</dbReference>
<accession>A0A9N9WAU6</accession>
<comment type="caution">
    <text evidence="2">The sequence shown here is derived from an EMBL/GenBank/DDBJ whole genome shotgun (WGS) entry which is preliminary data.</text>
</comment>
<comment type="similarity">
    <text evidence="1">Belongs to the peptidase C14B family.</text>
</comment>
<evidence type="ECO:0008006" key="4">
    <source>
        <dbReference type="Google" id="ProtNLM"/>
    </source>
</evidence>
<proteinExistence type="inferred from homology"/>
<dbReference type="AlphaFoldDB" id="A0A9N9WAU6"/>
<sequence length="660" mass="74000">MDRPPPPTHHAILVGVNWYESQPLYGAVDDVLEIQAFLAETIPSVQLHTFTATASDDPDFPGPIEEEQQWPTTKNVFNALSGVTRESKPGDFVYIHFSCHGTTFEDKNGPNGRALALVLLTHDKRERYFWGRMLSSQINNMVEKGLKVTLVLDCCFSGNIRGEKIIRCLLADPDIARASGFYDDPSLLERAFATSGMRDVDMMFDLKIRNPSQYALMVASGPDQEAAEVKLPGTEKSNGQLSRLLLDTLKTRSDLERNIHDIYSRVCFGFEHNQLKQHPILYGNELLPFFGGSITRSRSIPSPYHPAYFEVKTEEGDRLFLQAGKAQGISDGDEFELYASTSTTEEARPDSIIARVSKATAFKSALETVGATLENLRGWSWKAIIRSQAALRKYPIKLSSGVPDRDAWLVELRKRSLDAFASSEDTESRAFFFSVDLEDGFFVFRDSDGQKVPNIPVLDGSQPNIRELSDLLEHLVRFHHVKDLKNTETPGTFENSFQVEVFVNIERPDSATGIESVKRQVDTSQVISIGHDKKAEIIIRNEAPHDLYVSIYNLSPQWGVVNALSVTFTKIATKNGPGYPKTIRKMFKMRIPDGMLKNGDTSCKDILKIFVTSHPSWMYNLQLPKLDAYHGFGESPGRPSDPVTVEENWTVMSLDFDTAV</sequence>
<reference evidence="2 3" key="2">
    <citation type="submission" date="2021-10" db="EMBL/GenBank/DDBJ databases">
        <authorList>
            <person name="Piombo E."/>
        </authorList>
    </citation>
    <scope>NUCLEOTIDE SEQUENCE [LARGE SCALE GENOMIC DNA]</scope>
</reference>
<evidence type="ECO:0000256" key="1">
    <source>
        <dbReference type="ARBA" id="ARBA00009005"/>
    </source>
</evidence>
<protein>
    <recommendedName>
        <fullName evidence="4">Caspase domain-containing protein</fullName>
    </recommendedName>
</protein>
<dbReference type="EMBL" id="CABFOC020000011">
    <property type="protein sequence ID" value="CAH0045136.1"/>
    <property type="molecule type" value="Genomic_DNA"/>
</dbReference>
<name>A0A9N9WAU6_9HYPO</name>
<dbReference type="GO" id="GO:0004197">
    <property type="term" value="F:cysteine-type endopeptidase activity"/>
    <property type="evidence" value="ECO:0007669"/>
    <property type="project" value="TreeGrafter"/>
</dbReference>
<evidence type="ECO:0000313" key="3">
    <source>
        <dbReference type="Proteomes" id="UP000775872"/>
    </source>
</evidence>